<dbReference type="AlphaFoldDB" id="A0AAV6QLH7"/>
<comment type="caution">
    <text evidence="1">The sequence shown here is derived from an EMBL/GenBank/DDBJ whole genome shotgun (WGS) entry which is preliminary data.</text>
</comment>
<organism evidence="1 2">
    <name type="scientific">Solea senegalensis</name>
    <name type="common">Senegalese sole</name>
    <dbReference type="NCBI Taxonomy" id="28829"/>
    <lineage>
        <taxon>Eukaryota</taxon>
        <taxon>Metazoa</taxon>
        <taxon>Chordata</taxon>
        <taxon>Craniata</taxon>
        <taxon>Vertebrata</taxon>
        <taxon>Euteleostomi</taxon>
        <taxon>Actinopterygii</taxon>
        <taxon>Neopterygii</taxon>
        <taxon>Teleostei</taxon>
        <taxon>Neoteleostei</taxon>
        <taxon>Acanthomorphata</taxon>
        <taxon>Carangaria</taxon>
        <taxon>Pleuronectiformes</taxon>
        <taxon>Pleuronectoidei</taxon>
        <taxon>Soleidae</taxon>
        <taxon>Solea</taxon>
    </lineage>
</organism>
<accession>A0AAV6QLH7</accession>
<proteinExistence type="predicted"/>
<name>A0AAV6QLH7_SOLSE</name>
<dbReference type="Proteomes" id="UP000693946">
    <property type="component" value="Linkage Group LG4"/>
</dbReference>
<gene>
    <name evidence="1" type="ORF">JOB18_019205</name>
</gene>
<protein>
    <submittedName>
        <fullName evidence="1">Uncharacterized protein</fullName>
    </submittedName>
</protein>
<reference evidence="1 2" key="1">
    <citation type="journal article" date="2021" name="Sci. Rep.">
        <title>Chromosome anchoring in Senegalese sole (Solea senegalensis) reveals sex-associated markers and genome rearrangements in flatfish.</title>
        <authorList>
            <person name="Guerrero-Cozar I."/>
            <person name="Gomez-Garrido J."/>
            <person name="Berbel C."/>
            <person name="Martinez-Blanch J.F."/>
            <person name="Alioto T."/>
            <person name="Claros M.G."/>
            <person name="Gagnaire P.A."/>
            <person name="Manchado M."/>
        </authorList>
    </citation>
    <scope>NUCLEOTIDE SEQUENCE [LARGE SCALE GENOMIC DNA]</scope>
    <source>
        <strain evidence="1">Sse05_10M</strain>
    </source>
</reference>
<dbReference type="EMBL" id="JAGKHQ010000016">
    <property type="protein sequence ID" value="KAG7493926.1"/>
    <property type="molecule type" value="Genomic_DNA"/>
</dbReference>
<evidence type="ECO:0000313" key="1">
    <source>
        <dbReference type="EMBL" id="KAG7493926.1"/>
    </source>
</evidence>
<evidence type="ECO:0000313" key="2">
    <source>
        <dbReference type="Proteomes" id="UP000693946"/>
    </source>
</evidence>
<sequence length="110" mass="12009">MAITTGTVWVSRLRLKSDSHSVFAVSCHSKSERVTGSQTGKTSFCLANNAPLQRVCRKFTCQISDPHFFLHTGSVGEHYSKAAEKMFIHFLVFSVLVNTDSAANAAEAEA</sequence>
<keyword evidence="2" id="KW-1185">Reference proteome</keyword>